<dbReference type="EMBL" id="KL659360">
    <property type="protein sequence ID" value="KFA69768.1"/>
    <property type="molecule type" value="Genomic_DNA"/>
</dbReference>
<sequence length="625" mass="67630">MMHFFTKAAVLAAAATSVSGAAISKRQSSSTDLPPGSFLAHCPGNEYSLQSANGTEFLGCPGTWYQGPSLQVVNGTTIEECEAICMTTCGCAKASWSSVTRACDIKAPEPQNTLFWRTNGNFTSITRRYIPNPAVEGFWGPVLRIEVIPIAGYVVPEYPSSERVLFFSAFGNNSFGGTAGYTQFLEYNFVTGEATHRNITETNHDMFCPGISALEDGRILINGGSNAEVVSFYDPATNEFTRGPDMIVPRGYQTSTIMSNGNVFVLGGSFYGGLGGKDGEMWDPRTNEWTFLPGAAVQAMLTNDHEGIWRQDSHGWLMGWKNQSVFHAGPSMRQHWYGTEGEGSVSLAGVRDYEHAMCGIWVMYDALEGKILSAGGAPDYNGTLANNRAHITTLGEPGEPVTVERVPDMAFPRVFANAVVLPDGKVLVSGGQRISMIFTNIAAVYVNELYDPVTNTWTQLAAQGIPRTYHSISILLADGTVYSGGGGGCPTGGPGLPDYHCGDRSFDHPDGQVFYPPYLFQEDGTKAERPQITSIASEEIAAGEVLEFTVAGDATQFSLLRIGSVTHSINSDQRRVPLLDIERDGDHVRARLPDDYGIVNPGHYFLFAMNARGTPSIARTVKVVF</sequence>
<dbReference type="PANTHER" id="PTHR32208:SF56">
    <property type="entry name" value="GALACTOSE OXIDASE-RELATED"/>
    <property type="match status" value="1"/>
</dbReference>
<dbReference type="STRING" id="1283841.A0A084R0N3"/>
<proteinExistence type="predicted"/>
<dbReference type="InterPro" id="IPR006652">
    <property type="entry name" value="Kelch_1"/>
</dbReference>
<dbReference type="InterPro" id="IPR014756">
    <property type="entry name" value="Ig_E-set"/>
</dbReference>
<keyword evidence="4" id="KW-1185">Reference proteome</keyword>
<dbReference type="InterPro" id="IPR003609">
    <property type="entry name" value="Pan_app"/>
</dbReference>
<dbReference type="InParanoid" id="A0A084R0N3"/>
<dbReference type="InterPro" id="IPR037293">
    <property type="entry name" value="Gal_Oxidase_central_sf"/>
</dbReference>
<keyword evidence="1" id="KW-0732">Signal</keyword>
<dbReference type="InterPro" id="IPR013783">
    <property type="entry name" value="Ig-like_fold"/>
</dbReference>
<dbReference type="AlphaFoldDB" id="A0A084R0N3"/>
<evidence type="ECO:0000313" key="3">
    <source>
        <dbReference type="EMBL" id="KFA69768.1"/>
    </source>
</evidence>
<dbReference type="OrthoDB" id="2019572at2759"/>
<accession>A0A084R0N3</accession>
<feature type="domain" description="Apple" evidence="2">
    <location>
        <begin position="42"/>
        <end position="129"/>
    </location>
</feature>
<dbReference type="SMART" id="SM00612">
    <property type="entry name" value="Kelch"/>
    <property type="match status" value="3"/>
</dbReference>
<evidence type="ECO:0000259" key="2">
    <source>
        <dbReference type="PROSITE" id="PS50948"/>
    </source>
</evidence>
<gene>
    <name evidence="3" type="ORF">S40285_05992</name>
</gene>
<dbReference type="Gene3D" id="2.60.40.10">
    <property type="entry name" value="Immunoglobulins"/>
    <property type="match status" value="1"/>
</dbReference>
<evidence type="ECO:0000313" key="4">
    <source>
        <dbReference type="Proteomes" id="UP000028524"/>
    </source>
</evidence>
<evidence type="ECO:0000256" key="1">
    <source>
        <dbReference type="SAM" id="SignalP"/>
    </source>
</evidence>
<feature type="chain" id="PRO_5001779883" description="Apple domain-containing protein" evidence="1">
    <location>
        <begin position="21"/>
        <end position="625"/>
    </location>
</feature>
<dbReference type="SUPFAM" id="SSF81296">
    <property type="entry name" value="E set domains"/>
    <property type="match status" value="1"/>
</dbReference>
<organism evidence="3 4">
    <name type="scientific">Stachybotrys chlorohalonatus (strain IBT 40285)</name>
    <dbReference type="NCBI Taxonomy" id="1283841"/>
    <lineage>
        <taxon>Eukaryota</taxon>
        <taxon>Fungi</taxon>
        <taxon>Dikarya</taxon>
        <taxon>Ascomycota</taxon>
        <taxon>Pezizomycotina</taxon>
        <taxon>Sordariomycetes</taxon>
        <taxon>Hypocreomycetidae</taxon>
        <taxon>Hypocreales</taxon>
        <taxon>Stachybotryaceae</taxon>
        <taxon>Stachybotrys</taxon>
    </lineage>
</organism>
<name>A0A084R0N3_STAC4</name>
<dbReference type="CDD" id="cd02851">
    <property type="entry name" value="E_set_GO_C"/>
    <property type="match status" value="1"/>
</dbReference>
<dbReference type="Pfam" id="PF01344">
    <property type="entry name" value="Kelch_1"/>
    <property type="match status" value="1"/>
</dbReference>
<dbReference type="Proteomes" id="UP000028524">
    <property type="component" value="Unassembled WGS sequence"/>
</dbReference>
<dbReference type="PROSITE" id="PS50948">
    <property type="entry name" value="PAN"/>
    <property type="match status" value="1"/>
</dbReference>
<dbReference type="Pfam" id="PF09118">
    <property type="entry name" value="GO-like_E_set"/>
    <property type="match status" value="1"/>
</dbReference>
<dbReference type="InterPro" id="IPR011043">
    <property type="entry name" value="Gal_Oxase/kelch_b-propeller"/>
</dbReference>
<dbReference type="Gene3D" id="2.130.10.80">
    <property type="entry name" value="Galactose oxidase/kelch, beta-propeller"/>
    <property type="match status" value="1"/>
</dbReference>
<protein>
    <recommendedName>
        <fullName evidence="2">Apple domain-containing protein</fullName>
    </recommendedName>
</protein>
<dbReference type="SUPFAM" id="SSF50965">
    <property type="entry name" value="Galactose oxidase, central domain"/>
    <property type="match status" value="1"/>
</dbReference>
<dbReference type="InterPro" id="IPR015202">
    <property type="entry name" value="GO-like_E_set"/>
</dbReference>
<reference evidence="3 4" key="1">
    <citation type="journal article" date="2014" name="BMC Genomics">
        <title>Comparative genome sequencing reveals chemotype-specific gene clusters in the toxigenic black mold Stachybotrys.</title>
        <authorList>
            <person name="Semeiks J."/>
            <person name="Borek D."/>
            <person name="Otwinowski Z."/>
            <person name="Grishin N.V."/>
        </authorList>
    </citation>
    <scope>NUCLEOTIDE SEQUENCE [LARGE SCALE GENOMIC DNA]</scope>
    <source>
        <strain evidence="3 4">IBT 40285</strain>
    </source>
</reference>
<feature type="signal peptide" evidence="1">
    <location>
        <begin position="1"/>
        <end position="20"/>
    </location>
</feature>
<dbReference type="OMA" id="THHEIWV"/>
<dbReference type="HOGENOM" id="CLU_013444_1_0_1"/>
<dbReference type="PANTHER" id="PTHR32208">
    <property type="entry name" value="SECRETED PROTEIN-RELATED"/>
    <property type="match status" value="1"/>
</dbReference>